<keyword evidence="8" id="KW-0732">Signal</keyword>
<feature type="binding site" description="axial binding residue" evidence="6">
    <location>
        <position position="451"/>
    </location>
    <ligand>
        <name>heme</name>
        <dbReference type="ChEBI" id="CHEBI:30413"/>
    </ligand>
    <ligandPart>
        <name>Fe</name>
        <dbReference type="ChEBI" id="CHEBI:18248"/>
    </ligandPart>
</feature>
<evidence type="ECO:0008006" key="11">
    <source>
        <dbReference type="Google" id="ProtNLM"/>
    </source>
</evidence>
<dbReference type="OrthoDB" id="1470350at2759"/>
<comment type="cofactor">
    <cofactor evidence="1 6">
        <name>heme</name>
        <dbReference type="ChEBI" id="CHEBI:30413"/>
    </cofactor>
</comment>
<keyword evidence="7" id="KW-0503">Monooxygenase</keyword>
<evidence type="ECO:0000313" key="10">
    <source>
        <dbReference type="Proteomes" id="UP000325577"/>
    </source>
</evidence>
<keyword evidence="3 6" id="KW-0479">Metal-binding</keyword>
<accession>A0A5J5A289</accession>
<dbReference type="PROSITE" id="PS51257">
    <property type="entry name" value="PROKAR_LIPOPROTEIN"/>
    <property type="match status" value="1"/>
</dbReference>
<dbReference type="PRINTS" id="PR00463">
    <property type="entry name" value="EP450I"/>
</dbReference>
<keyword evidence="5 6" id="KW-0408">Iron</keyword>
<dbReference type="GO" id="GO:0016705">
    <property type="term" value="F:oxidoreductase activity, acting on paired donors, with incorporation or reduction of molecular oxygen"/>
    <property type="evidence" value="ECO:0007669"/>
    <property type="project" value="InterPro"/>
</dbReference>
<dbReference type="Gene3D" id="1.10.630.10">
    <property type="entry name" value="Cytochrome P450"/>
    <property type="match status" value="1"/>
</dbReference>
<dbReference type="InterPro" id="IPR036396">
    <property type="entry name" value="Cyt_P450_sf"/>
</dbReference>
<dbReference type="Pfam" id="PF00067">
    <property type="entry name" value="p450"/>
    <property type="match status" value="1"/>
</dbReference>
<gene>
    <name evidence="9" type="ORF">F0562_009870</name>
</gene>
<comment type="similarity">
    <text evidence="2 7">Belongs to the cytochrome P450 family.</text>
</comment>
<evidence type="ECO:0000256" key="4">
    <source>
        <dbReference type="ARBA" id="ARBA00023002"/>
    </source>
</evidence>
<evidence type="ECO:0000313" key="9">
    <source>
        <dbReference type="EMBL" id="KAA8523447.1"/>
    </source>
</evidence>
<sequence>MAIFRYHEMLLALFCFILLSCWRRHRRSLLTNWPLIGMLPGLLRNANRVHEFITELLKKSGGTFEFKGPCFANMDMLVTADPAIIHHILSKNFSNYPKGPEFKQIFEILGDGIFNADSELWETHRKTTMSLINCEKFHQPLQRTSWDKVEKGLISVLDRVSELGIVVDLQDLFQRFTFDSICILVLGYDPGSLSIALPHIPCEKAFGDIEEALLYRHVLPERFWKLQKWLQIGKEKKLSMAWVAFDQFLYPCISSKLEDLSKSRAEIDGGFQFLAAFMKAYKEMNGTSDNLEKFLRDTFLSLMFAGRGTTSTALTWFFWLLAINPSAETKIREEIKTKLDLKDDQKWRCFTVEELRKLVYLHGALCETLRLFPPVSLEHKAPIQPDILPSGQQIDQNTRTILSFYSMGRMETIWGQDCLEFKPERWISDRGGIKHEPSYKFPAFNAGPRTCLGKEMSFIQMKIVATTILYNYDIQVIKGHLASPNNSVILSMKHGLRVRVNKRREW</sequence>
<evidence type="ECO:0000256" key="2">
    <source>
        <dbReference type="ARBA" id="ARBA00010617"/>
    </source>
</evidence>
<dbReference type="PRINTS" id="PR00385">
    <property type="entry name" value="P450"/>
</dbReference>
<dbReference type="GO" id="GO:0006629">
    <property type="term" value="P:lipid metabolic process"/>
    <property type="evidence" value="ECO:0007669"/>
    <property type="project" value="UniProtKB-ARBA"/>
</dbReference>
<evidence type="ECO:0000256" key="7">
    <source>
        <dbReference type="RuleBase" id="RU000461"/>
    </source>
</evidence>
<evidence type="ECO:0000256" key="8">
    <source>
        <dbReference type="SAM" id="SignalP"/>
    </source>
</evidence>
<dbReference type="GO" id="GO:0005506">
    <property type="term" value="F:iron ion binding"/>
    <property type="evidence" value="ECO:0007669"/>
    <property type="project" value="InterPro"/>
</dbReference>
<name>A0A5J5A289_9ASTE</name>
<feature type="signal peptide" evidence="8">
    <location>
        <begin position="1"/>
        <end position="23"/>
    </location>
</feature>
<dbReference type="InterPro" id="IPR002401">
    <property type="entry name" value="Cyt_P450_E_grp-I"/>
</dbReference>
<dbReference type="GO" id="GO:0020037">
    <property type="term" value="F:heme binding"/>
    <property type="evidence" value="ECO:0007669"/>
    <property type="project" value="InterPro"/>
</dbReference>
<evidence type="ECO:0000256" key="1">
    <source>
        <dbReference type="ARBA" id="ARBA00001971"/>
    </source>
</evidence>
<dbReference type="PANTHER" id="PTHR24296">
    <property type="entry name" value="CYTOCHROME P450"/>
    <property type="match status" value="1"/>
</dbReference>
<dbReference type="InterPro" id="IPR001128">
    <property type="entry name" value="Cyt_P450"/>
</dbReference>
<evidence type="ECO:0000256" key="6">
    <source>
        <dbReference type="PIRSR" id="PIRSR602401-1"/>
    </source>
</evidence>
<evidence type="ECO:0000256" key="3">
    <source>
        <dbReference type="ARBA" id="ARBA00022723"/>
    </source>
</evidence>
<dbReference type="GO" id="GO:0004497">
    <property type="term" value="F:monooxygenase activity"/>
    <property type="evidence" value="ECO:0007669"/>
    <property type="project" value="UniProtKB-KW"/>
</dbReference>
<dbReference type="CDD" id="cd11064">
    <property type="entry name" value="CYP86A"/>
    <property type="match status" value="1"/>
</dbReference>
<organism evidence="9 10">
    <name type="scientific">Nyssa sinensis</name>
    <dbReference type="NCBI Taxonomy" id="561372"/>
    <lineage>
        <taxon>Eukaryota</taxon>
        <taxon>Viridiplantae</taxon>
        <taxon>Streptophyta</taxon>
        <taxon>Embryophyta</taxon>
        <taxon>Tracheophyta</taxon>
        <taxon>Spermatophyta</taxon>
        <taxon>Magnoliopsida</taxon>
        <taxon>eudicotyledons</taxon>
        <taxon>Gunneridae</taxon>
        <taxon>Pentapetalae</taxon>
        <taxon>asterids</taxon>
        <taxon>Cornales</taxon>
        <taxon>Nyssaceae</taxon>
        <taxon>Nyssa</taxon>
    </lineage>
</organism>
<reference evidence="9 10" key="1">
    <citation type="submission" date="2019-09" db="EMBL/GenBank/DDBJ databases">
        <title>A chromosome-level genome assembly of the Chinese tupelo Nyssa sinensis.</title>
        <authorList>
            <person name="Yang X."/>
            <person name="Kang M."/>
            <person name="Yang Y."/>
            <person name="Xiong H."/>
            <person name="Wang M."/>
            <person name="Zhang Z."/>
            <person name="Wang Z."/>
            <person name="Wu H."/>
            <person name="Ma T."/>
            <person name="Liu J."/>
            <person name="Xi Z."/>
        </authorList>
    </citation>
    <scope>NUCLEOTIDE SEQUENCE [LARGE SCALE GENOMIC DNA]</scope>
    <source>
        <strain evidence="9">J267</strain>
        <tissue evidence="9">Leaf</tissue>
    </source>
</reference>
<keyword evidence="10" id="KW-1185">Reference proteome</keyword>
<dbReference type="SUPFAM" id="SSF48264">
    <property type="entry name" value="Cytochrome P450"/>
    <property type="match status" value="1"/>
</dbReference>
<feature type="chain" id="PRO_5023892667" description="Cytochrome P450" evidence="8">
    <location>
        <begin position="24"/>
        <end position="506"/>
    </location>
</feature>
<protein>
    <recommendedName>
        <fullName evidence="11">Cytochrome P450</fullName>
    </recommendedName>
</protein>
<evidence type="ECO:0000256" key="5">
    <source>
        <dbReference type="ARBA" id="ARBA00023004"/>
    </source>
</evidence>
<dbReference type="EMBL" id="CM018047">
    <property type="protein sequence ID" value="KAA8523447.1"/>
    <property type="molecule type" value="Genomic_DNA"/>
</dbReference>
<dbReference type="PROSITE" id="PS00086">
    <property type="entry name" value="CYTOCHROME_P450"/>
    <property type="match status" value="1"/>
</dbReference>
<keyword evidence="4 7" id="KW-0560">Oxidoreductase</keyword>
<dbReference type="InterPro" id="IPR017972">
    <property type="entry name" value="Cyt_P450_CS"/>
</dbReference>
<keyword evidence="6 7" id="KW-0349">Heme</keyword>
<dbReference type="Proteomes" id="UP000325577">
    <property type="component" value="Linkage Group LG4"/>
</dbReference>
<proteinExistence type="inferred from homology"/>
<dbReference type="AlphaFoldDB" id="A0A5J5A289"/>